<evidence type="ECO:0000256" key="1">
    <source>
        <dbReference type="ARBA" id="ARBA00010996"/>
    </source>
</evidence>
<sequence length="371" mass="40118">MLRRALQPPIPTFQQVAAGLMVFLAVGGSQAALFERSVDNLQREAEAAHAEGKQLAVVLTLPDCPGCLEMERTAYRDRRTEKLIEGRFRTVGLDLSRSAPIIDALGRATTAADLAKRFRAVATPSFVFFAGDGSFLYRYTGTLDQAGLRDLTDYVVRAKFEEFPFAPRDAAHGNPAGRPNSALHASPPASNLPRYPEFVLTASDGRQRRLEDFRGQVVALSVGYTQCPDVCPTTLIELKAAVEGLPPTQRRQVQVLFATLDPDRDGLAMLKEYVAAFSPASGRPVLGLRGSAEATARLISQLQLVAEQRPSRSAGYTVDHTAGVFLFDANGRLRGLAPFGQSVADLRRDLARLLADGSSGPVVAQRVARAN</sequence>
<evidence type="ECO:0000313" key="8">
    <source>
        <dbReference type="Proteomes" id="UP000706151"/>
    </source>
</evidence>
<feature type="binding site" evidence="3">
    <location>
        <position position="227"/>
    </location>
    <ligand>
        <name>Cu cation</name>
        <dbReference type="ChEBI" id="CHEBI:23378"/>
    </ligand>
</feature>
<protein>
    <submittedName>
        <fullName evidence="7">SCO family protein</fullName>
    </submittedName>
</protein>
<dbReference type="AlphaFoldDB" id="A0A935TD35"/>
<feature type="disulfide bond" description="Redox-active" evidence="4">
    <location>
        <begin position="227"/>
        <end position="231"/>
    </location>
</feature>
<evidence type="ECO:0000256" key="4">
    <source>
        <dbReference type="PIRSR" id="PIRSR603782-2"/>
    </source>
</evidence>
<feature type="binding site" evidence="3">
    <location>
        <position position="231"/>
    </location>
    <ligand>
        <name>Cu cation</name>
        <dbReference type="ChEBI" id="CHEBI:23378"/>
    </ligand>
</feature>
<dbReference type="CDD" id="cd02968">
    <property type="entry name" value="SCO"/>
    <property type="match status" value="1"/>
</dbReference>
<dbReference type="InterPro" id="IPR013766">
    <property type="entry name" value="Thioredoxin_domain"/>
</dbReference>
<organism evidence="7 8">
    <name type="scientific">Candidatus Accumulibacter affinis</name>
    <dbReference type="NCBI Taxonomy" id="2954384"/>
    <lineage>
        <taxon>Bacteria</taxon>
        <taxon>Pseudomonadati</taxon>
        <taxon>Pseudomonadota</taxon>
        <taxon>Betaproteobacteria</taxon>
        <taxon>Candidatus Accumulibacter</taxon>
    </lineage>
</organism>
<dbReference type="PANTHER" id="PTHR12151">
    <property type="entry name" value="ELECTRON TRANSPORT PROTIN SCO1/SENC FAMILY MEMBER"/>
    <property type="match status" value="1"/>
</dbReference>
<feature type="domain" description="Thioredoxin" evidence="6">
    <location>
        <begin position="189"/>
        <end position="355"/>
    </location>
</feature>
<dbReference type="SUPFAM" id="SSF52833">
    <property type="entry name" value="Thioredoxin-like"/>
    <property type="match status" value="2"/>
</dbReference>
<keyword evidence="2 3" id="KW-0186">Copper</keyword>
<evidence type="ECO:0000256" key="3">
    <source>
        <dbReference type="PIRSR" id="PIRSR603782-1"/>
    </source>
</evidence>
<evidence type="ECO:0000256" key="5">
    <source>
        <dbReference type="SAM" id="MobiDB-lite"/>
    </source>
</evidence>
<accession>A0A935TD35</accession>
<dbReference type="EMBL" id="JADJOT010000010">
    <property type="protein sequence ID" value="MBK7955524.1"/>
    <property type="molecule type" value="Genomic_DNA"/>
</dbReference>
<gene>
    <name evidence="7" type="ORF">IPK02_17095</name>
</gene>
<dbReference type="Pfam" id="PF02630">
    <property type="entry name" value="SCO1-SenC"/>
    <property type="match status" value="1"/>
</dbReference>
<dbReference type="PANTHER" id="PTHR12151:SF25">
    <property type="entry name" value="LINALOOL DEHYDRATASE_ISOMERASE DOMAIN-CONTAINING PROTEIN"/>
    <property type="match status" value="1"/>
</dbReference>
<keyword evidence="3" id="KW-0479">Metal-binding</keyword>
<proteinExistence type="inferred from homology"/>
<keyword evidence="4" id="KW-1015">Disulfide bond</keyword>
<evidence type="ECO:0000313" key="7">
    <source>
        <dbReference type="EMBL" id="MBK7955524.1"/>
    </source>
</evidence>
<comment type="caution">
    <text evidence="7">The sequence shown here is derived from an EMBL/GenBank/DDBJ whole genome shotgun (WGS) entry which is preliminary data.</text>
</comment>
<comment type="similarity">
    <text evidence="1">Belongs to the SCO1/2 family.</text>
</comment>
<evidence type="ECO:0000256" key="2">
    <source>
        <dbReference type="ARBA" id="ARBA00023008"/>
    </source>
</evidence>
<dbReference type="InterPro" id="IPR036249">
    <property type="entry name" value="Thioredoxin-like_sf"/>
</dbReference>
<evidence type="ECO:0000259" key="6">
    <source>
        <dbReference type="PROSITE" id="PS51352"/>
    </source>
</evidence>
<dbReference type="Pfam" id="PF13098">
    <property type="entry name" value="Thioredoxin_2"/>
    <property type="match status" value="1"/>
</dbReference>
<dbReference type="InterPro" id="IPR003782">
    <property type="entry name" value="SCO1/SenC"/>
</dbReference>
<dbReference type="InterPro" id="IPR012336">
    <property type="entry name" value="Thioredoxin-like_fold"/>
</dbReference>
<dbReference type="PROSITE" id="PS51352">
    <property type="entry name" value="THIOREDOXIN_2"/>
    <property type="match status" value="1"/>
</dbReference>
<feature type="binding site" evidence="3">
    <location>
        <position position="320"/>
    </location>
    <ligand>
        <name>Cu cation</name>
        <dbReference type="ChEBI" id="CHEBI:23378"/>
    </ligand>
</feature>
<feature type="region of interest" description="Disordered" evidence="5">
    <location>
        <begin position="168"/>
        <end position="190"/>
    </location>
</feature>
<dbReference type="GO" id="GO:0046872">
    <property type="term" value="F:metal ion binding"/>
    <property type="evidence" value="ECO:0007669"/>
    <property type="project" value="UniProtKB-KW"/>
</dbReference>
<dbReference type="Gene3D" id="3.40.30.10">
    <property type="entry name" value="Glutaredoxin"/>
    <property type="match status" value="2"/>
</dbReference>
<dbReference type="Proteomes" id="UP000706151">
    <property type="component" value="Unassembled WGS sequence"/>
</dbReference>
<reference evidence="7 8" key="1">
    <citation type="submission" date="2020-10" db="EMBL/GenBank/DDBJ databases">
        <title>Connecting structure to function with the recovery of over 1000 high-quality activated sludge metagenome-assembled genomes encoding full-length rRNA genes using long-read sequencing.</title>
        <authorList>
            <person name="Singleton C.M."/>
            <person name="Petriglieri F."/>
            <person name="Kristensen J.M."/>
            <person name="Kirkegaard R.H."/>
            <person name="Michaelsen T.Y."/>
            <person name="Andersen M.H."/>
            <person name="Karst S.M."/>
            <person name="Dueholm M.S."/>
            <person name="Nielsen P.H."/>
            <person name="Albertsen M."/>
        </authorList>
    </citation>
    <scope>NUCLEOTIDE SEQUENCE [LARGE SCALE GENOMIC DNA]</scope>
    <source>
        <strain evidence="7">Fred_18-Q3-R57-64_BAT3C.720</strain>
    </source>
</reference>
<name>A0A935TD35_9PROT</name>